<dbReference type="PRINTS" id="PR00035">
    <property type="entry name" value="HTHGNTR"/>
</dbReference>
<dbReference type="CDD" id="cd07377">
    <property type="entry name" value="WHTH_GntR"/>
    <property type="match status" value="1"/>
</dbReference>
<keyword evidence="1" id="KW-0805">Transcription regulation</keyword>
<dbReference type="Pfam" id="PF00392">
    <property type="entry name" value="GntR"/>
    <property type="match status" value="1"/>
</dbReference>
<dbReference type="InterPro" id="IPR008920">
    <property type="entry name" value="TF_FadR/GntR_C"/>
</dbReference>
<dbReference type="SMART" id="SM00895">
    <property type="entry name" value="FCD"/>
    <property type="match status" value="1"/>
</dbReference>
<keyword evidence="3" id="KW-0804">Transcription</keyword>
<dbReference type="Gene3D" id="1.10.10.10">
    <property type="entry name" value="Winged helix-like DNA-binding domain superfamily/Winged helix DNA-binding domain"/>
    <property type="match status" value="1"/>
</dbReference>
<comment type="caution">
    <text evidence="6">The sequence shown here is derived from an EMBL/GenBank/DDBJ whole genome shotgun (WGS) entry which is preliminary data.</text>
</comment>
<organism evidence="6 7">
    <name type="scientific">Novosphingobium flavum</name>
    <dbReference type="NCBI Taxonomy" id="1778672"/>
    <lineage>
        <taxon>Bacteria</taxon>
        <taxon>Pseudomonadati</taxon>
        <taxon>Pseudomonadota</taxon>
        <taxon>Alphaproteobacteria</taxon>
        <taxon>Sphingomonadales</taxon>
        <taxon>Sphingomonadaceae</taxon>
        <taxon>Novosphingobium</taxon>
    </lineage>
</organism>
<evidence type="ECO:0000256" key="1">
    <source>
        <dbReference type="ARBA" id="ARBA00023015"/>
    </source>
</evidence>
<name>A0A7X1FNU2_9SPHN</name>
<protein>
    <submittedName>
        <fullName evidence="6">Transcriptional regulator NanR</fullName>
    </submittedName>
</protein>
<dbReference type="Pfam" id="PF07729">
    <property type="entry name" value="FCD"/>
    <property type="match status" value="1"/>
</dbReference>
<keyword evidence="2" id="KW-0238">DNA-binding</keyword>
<dbReference type="InterPro" id="IPR011711">
    <property type="entry name" value="GntR_C"/>
</dbReference>
<dbReference type="InterPro" id="IPR036388">
    <property type="entry name" value="WH-like_DNA-bd_sf"/>
</dbReference>
<evidence type="ECO:0000256" key="2">
    <source>
        <dbReference type="ARBA" id="ARBA00023125"/>
    </source>
</evidence>
<reference evidence="6 7" key="1">
    <citation type="submission" date="2020-08" db="EMBL/GenBank/DDBJ databases">
        <title>The genome sequence of type strain Novosphingobium flavum NBRC 111647.</title>
        <authorList>
            <person name="Liu Y."/>
        </authorList>
    </citation>
    <scope>NUCLEOTIDE SEQUENCE [LARGE SCALE GENOMIC DNA]</scope>
    <source>
        <strain evidence="6 7">NBRC 111647</strain>
    </source>
</reference>
<dbReference type="EMBL" id="JACLAW010000001">
    <property type="protein sequence ID" value="MBC2664221.1"/>
    <property type="molecule type" value="Genomic_DNA"/>
</dbReference>
<evidence type="ECO:0000259" key="5">
    <source>
        <dbReference type="PROSITE" id="PS50949"/>
    </source>
</evidence>
<dbReference type="SUPFAM" id="SSF46785">
    <property type="entry name" value="Winged helix' DNA-binding domain"/>
    <property type="match status" value="1"/>
</dbReference>
<evidence type="ECO:0000313" key="6">
    <source>
        <dbReference type="EMBL" id="MBC2664221.1"/>
    </source>
</evidence>
<dbReference type="Proteomes" id="UP000566813">
    <property type="component" value="Unassembled WGS sequence"/>
</dbReference>
<dbReference type="GO" id="GO:0003677">
    <property type="term" value="F:DNA binding"/>
    <property type="evidence" value="ECO:0007669"/>
    <property type="project" value="UniProtKB-KW"/>
</dbReference>
<gene>
    <name evidence="6" type="ORF">H7F51_01675</name>
</gene>
<evidence type="ECO:0000256" key="4">
    <source>
        <dbReference type="SAM" id="MobiDB-lite"/>
    </source>
</evidence>
<dbReference type="AlphaFoldDB" id="A0A7X1FNU2"/>
<dbReference type="PANTHER" id="PTHR43537:SF53">
    <property type="entry name" value="HTH-TYPE TRANSCRIPTIONAL REPRESSOR NANR"/>
    <property type="match status" value="1"/>
</dbReference>
<dbReference type="GO" id="GO:0003700">
    <property type="term" value="F:DNA-binding transcription factor activity"/>
    <property type="evidence" value="ECO:0007669"/>
    <property type="project" value="InterPro"/>
</dbReference>
<proteinExistence type="predicted"/>
<dbReference type="SUPFAM" id="SSF48008">
    <property type="entry name" value="GntR ligand-binding domain-like"/>
    <property type="match status" value="1"/>
</dbReference>
<dbReference type="SMART" id="SM00345">
    <property type="entry name" value="HTH_GNTR"/>
    <property type="match status" value="1"/>
</dbReference>
<evidence type="ECO:0000313" key="7">
    <source>
        <dbReference type="Proteomes" id="UP000566813"/>
    </source>
</evidence>
<dbReference type="PROSITE" id="PS50949">
    <property type="entry name" value="HTH_GNTR"/>
    <property type="match status" value="1"/>
</dbReference>
<feature type="region of interest" description="Disordered" evidence="4">
    <location>
        <begin position="1"/>
        <end position="22"/>
    </location>
</feature>
<feature type="domain" description="HTH gntR-type" evidence="5">
    <location>
        <begin position="30"/>
        <end position="98"/>
    </location>
</feature>
<dbReference type="PANTHER" id="PTHR43537">
    <property type="entry name" value="TRANSCRIPTIONAL REGULATOR, GNTR FAMILY"/>
    <property type="match status" value="1"/>
</dbReference>
<keyword evidence="7" id="KW-1185">Reference proteome</keyword>
<dbReference type="Gene3D" id="1.20.120.530">
    <property type="entry name" value="GntR ligand-binding domain-like"/>
    <property type="match status" value="1"/>
</dbReference>
<evidence type="ECO:0000256" key="3">
    <source>
        <dbReference type="ARBA" id="ARBA00023163"/>
    </source>
</evidence>
<dbReference type="NCBIfam" id="NF003011">
    <property type="entry name" value="PRK03837.1"/>
    <property type="match status" value="1"/>
</dbReference>
<accession>A0A7X1FNU2</accession>
<dbReference type="InterPro" id="IPR000524">
    <property type="entry name" value="Tscrpt_reg_HTH_GntR"/>
</dbReference>
<dbReference type="InterPro" id="IPR036390">
    <property type="entry name" value="WH_DNA-bd_sf"/>
</dbReference>
<sequence length="260" mass="29020">MRARPLSPWPQHSEAVPRVTTEQHQPIVRRKLSDEVFDRLRASIASGEFAPGDALPSERELMTRFAVGRPAIREAMQALENLGLVTISHGERARIRHLTAASAMRQLDPVAQLLLSTSPESLEHLKEARSFFERGMVRRAAELATDEDVADLRAIHARQTELAGDATAFIHADMQFHIRIAQITGNPIYVAVSEMMLGWLQEYHSHLLIWQGHGDRTLAEHSLLIERIAAHDPDGAEQALTGHLARSSHLYAHPESAEKS</sequence>